<dbReference type="OrthoDB" id="551907at2759"/>
<dbReference type="EMBL" id="BSYR01000045">
    <property type="protein sequence ID" value="GMJ06656.1"/>
    <property type="molecule type" value="Genomic_DNA"/>
</dbReference>
<keyword evidence="5" id="KW-0804">Transcription</keyword>
<dbReference type="InterPro" id="IPR044847">
    <property type="entry name" value="KAN_fam"/>
</dbReference>
<evidence type="ECO:0000256" key="2">
    <source>
        <dbReference type="ARBA" id="ARBA00022473"/>
    </source>
</evidence>
<dbReference type="NCBIfam" id="TIGR01557">
    <property type="entry name" value="myb_SHAQKYF"/>
    <property type="match status" value="1"/>
</dbReference>
<dbReference type="InterPro" id="IPR001005">
    <property type="entry name" value="SANT/Myb"/>
</dbReference>
<dbReference type="AlphaFoldDB" id="A0A9W7MRI5"/>
<keyword evidence="10" id="KW-1185">Reference proteome</keyword>
<dbReference type="GO" id="GO:0006355">
    <property type="term" value="P:regulation of DNA-templated transcription"/>
    <property type="evidence" value="ECO:0007669"/>
    <property type="project" value="InterPro"/>
</dbReference>
<dbReference type="InterPro" id="IPR006447">
    <property type="entry name" value="Myb_dom_plants"/>
</dbReference>
<proteinExistence type="predicted"/>
<evidence type="ECO:0000256" key="4">
    <source>
        <dbReference type="ARBA" id="ARBA00023015"/>
    </source>
</evidence>
<dbReference type="PANTHER" id="PTHR31496">
    <property type="entry name" value="TRANSCRIPTION FACTOR KAN2-RELATED"/>
    <property type="match status" value="1"/>
</dbReference>
<feature type="domain" description="Myb-like" evidence="8">
    <location>
        <begin position="196"/>
        <end position="247"/>
    </location>
</feature>
<evidence type="ECO:0000259" key="8">
    <source>
        <dbReference type="Pfam" id="PF00249"/>
    </source>
</evidence>
<keyword evidence="6" id="KW-0539">Nucleus</keyword>
<evidence type="ECO:0000313" key="9">
    <source>
        <dbReference type="EMBL" id="GMJ06656.1"/>
    </source>
</evidence>
<dbReference type="Pfam" id="PF00249">
    <property type="entry name" value="Myb_DNA-binding"/>
    <property type="match status" value="1"/>
</dbReference>
<comment type="caution">
    <text evidence="9">The sequence shown here is derived from an EMBL/GenBank/DDBJ whole genome shotgun (WGS) entry which is preliminary data.</text>
</comment>
<evidence type="ECO:0000256" key="7">
    <source>
        <dbReference type="SAM" id="MobiDB-lite"/>
    </source>
</evidence>
<evidence type="ECO:0000256" key="6">
    <source>
        <dbReference type="ARBA" id="ARBA00023242"/>
    </source>
</evidence>
<feature type="region of interest" description="Disordered" evidence="7">
    <location>
        <begin position="275"/>
        <end position="367"/>
    </location>
</feature>
<keyword evidence="3" id="KW-0221">Differentiation</keyword>
<keyword evidence="4" id="KW-0805">Transcription regulation</keyword>
<dbReference type="GO" id="GO:0010158">
    <property type="term" value="P:abaxial cell fate specification"/>
    <property type="evidence" value="ECO:0007669"/>
    <property type="project" value="InterPro"/>
</dbReference>
<dbReference type="SUPFAM" id="SSF46689">
    <property type="entry name" value="Homeodomain-like"/>
    <property type="match status" value="1"/>
</dbReference>
<keyword evidence="2" id="KW-0217">Developmental protein</keyword>
<evidence type="ECO:0000313" key="10">
    <source>
        <dbReference type="Proteomes" id="UP001165190"/>
    </source>
</evidence>
<organism evidence="9 10">
    <name type="scientific">Hibiscus trionum</name>
    <name type="common">Flower of an hour</name>
    <dbReference type="NCBI Taxonomy" id="183268"/>
    <lineage>
        <taxon>Eukaryota</taxon>
        <taxon>Viridiplantae</taxon>
        <taxon>Streptophyta</taxon>
        <taxon>Embryophyta</taxon>
        <taxon>Tracheophyta</taxon>
        <taxon>Spermatophyta</taxon>
        <taxon>Magnoliopsida</taxon>
        <taxon>eudicotyledons</taxon>
        <taxon>Gunneridae</taxon>
        <taxon>Pentapetalae</taxon>
        <taxon>rosids</taxon>
        <taxon>malvids</taxon>
        <taxon>Malvales</taxon>
        <taxon>Malvaceae</taxon>
        <taxon>Malvoideae</taxon>
        <taxon>Hibiscus</taxon>
    </lineage>
</organism>
<protein>
    <recommendedName>
        <fullName evidence="8">Myb-like domain-containing protein</fullName>
    </recommendedName>
</protein>
<evidence type="ECO:0000256" key="1">
    <source>
        <dbReference type="ARBA" id="ARBA00004123"/>
    </source>
</evidence>
<name>A0A9W7MRI5_HIBTR</name>
<evidence type="ECO:0000256" key="3">
    <source>
        <dbReference type="ARBA" id="ARBA00022782"/>
    </source>
</evidence>
<sequence>MSRERDFSEQSLNRIPDLSLHISPPNSASSSICTATNEPHPSFDIWCSASSSKDDLGLKSYGDSSVKPGCTSSQADTELSLANPAGGRAFQAESAGQTNFGAAAGTDNDRLRHTNGGQLDVFESGLRPIKGIPVYNHCMSSFPFRSSDYNCFSLASSWVLHSSRFNGVSMPQYEAAVGGPRFMPRLQSKRTTRAPRMRWTSSLHARFVHAVELLGGHERATPKSVLELMDVKDLTLSHVKSHLQMYRTVKSTDTAAATFSDGSGEEDEDCFGAARKTNSSVKQRSTAENANGSSSSSNLCSITSTGVGSSSSKNPVGVRPEDPSCDYGNHFEGNGCGQTRISNIDVQNPSLEFSLGRSDWQSGEPRT</sequence>
<dbReference type="Gene3D" id="1.10.10.60">
    <property type="entry name" value="Homeodomain-like"/>
    <property type="match status" value="1"/>
</dbReference>
<reference evidence="9" key="1">
    <citation type="submission" date="2023-05" db="EMBL/GenBank/DDBJ databases">
        <title>Genome and transcriptome analyses reveal genes involved in the formation of fine ridges on petal epidermal cells in Hibiscus trionum.</title>
        <authorList>
            <person name="Koshimizu S."/>
            <person name="Masuda S."/>
            <person name="Ishii T."/>
            <person name="Shirasu K."/>
            <person name="Hoshino A."/>
            <person name="Arita M."/>
        </authorList>
    </citation>
    <scope>NUCLEOTIDE SEQUENCE</scope>
    <source>
        <strain evidence="9">Hamamatsu line</strain>
    </source>
</reference>
<dbReference type="FunFam" id="1.10.10.60:FF:000002">
    <property type="entry name" value="Myb family transcription factor"/>
    <property type="match status" value="1"/>
</dbReference>
<feature type="compositionally biased region" description="Polar residues" evidence="7">
    <location>
        <begin position="24"/>
        <end position="34"/>
    </location>
</feature>
<dbReference type="InterPro" id="IPR009057">
    <property type="entry name" value="Homeodomain-like_sf"/>
</dbReference>
<dbReference type="PANTHER" id="PTHR31496:SF3">
    <property type="entry name" value="TRANSCRIPTION REPRESSOR KAN1"/>
    <property type="match status" value="1"/>
</dbReference>
<dbReference type="GO" id="GO:0005634">
    <property type="term" value="C:nucleus"/>
    <property type="evidence" value="ECO:0007669"/>
    <property type="project" value="UniProtKB-SubCell"/>
</dbReference>
<feature type="compositionally biased region" description="Low complexity" evidence="7">
    <location>
        <begin position="286"/>
        <end position="312"/>
    </location>
</feature>
<evidence type="ECO:0000256" key="5">
    <source>
        <dbReference type="ARBA" id="ARBA00023163"/>
    </source>
</evidence>
<dbReference type="Proteomes" id="UP001165190">
    <property type="component" value="Unassembled WGS sequence"/>
</dbReference>
<accession>A0A9W7MRI5</accession>
<feature type="compositionally biased region" description="Polar residues" evidence="7">
    <location>
        <begin position="337"/>
        <end position="351"/>
    </location>
</feature>
<dbReference type="GO" id="GO:0000976">
    <property type="term" value="F:transcription cis-regulatory region binding"/>
    <property type="evidence" value="ECO:0007669"/>
    <property type="project" value="InterPro"/>
</dbReference>
<feature type="region of interest" description="Disordered" evidence="7">
    <location>
        <begin position="1"/>
        <end position="34"/>
    </location>
</feature>
<comment type="subcellular location">
    <subcellularLocation>
        <location evidence="1">Nucleus</location>
    </subcellularLocation>
</comment>
<gene>
    <name evidence="9" type="ORF">HRI_004334800</name>
</gene>